<evidence type="ECO:0000313" key="2">
    <source>
        <dbReference type="Proteomes" id="UP001168821"/>
    </source>
</evidence>
<keyword evidence="2" id="KW-1185">Reference proteome</keyword>
<comment type="caution">
    <text evidence="1">The sequence shown here is derived from an EMBL/GenBank/DDBJ whole genome shotgun (WGS) entry which is preliminary data.</text>
</comment>
<reference evidence="1" key="1">
    <citation type="journal article" date="2023" name="G3 (Bethesda)">
        <title>Whole genome assemblies of Zophobas morio and Tenebrio molitor.</title>
        <authorList>
            <person name="Kaur S."/>
            <person name="Stinson S.A."/>
            <person name="diCenzo G.C."/>
        </authorList>
    </citation>
    <scope>NUCLEOTIDE SEQUENCE</scope>
    <source>
        <strain evidence="1">QUZm001</strain>
    </source>
</reference>
<sequence>MEICRCEQFKEVVEKFNFFLCGTLHHLEPRKQMPEGYCIKWVRTKISPLSPRFLKPMVVKKSGAIHDITEKPQPEIETKWIPVLPGLISQKIVNENRTRNMLLV</sequence>
<accession>A0AA38HP29</accession>
<protein>
    <submittedName>
        <fullName evidence="1">Uncharacterized protein</fullName>
    </submittedName>
</protein>
<gene>
    <name evidence="1" type="ORF">Zmor_027898</name>
</gene>
<organism evidence="1 2">
    <name type="scientific">Zophobas morio</name>
    <dbReference type="NCBI Taxonomy" id="2755281"/>
    <lineage>
        <taxon>Eukaryota</taxon>
        <taxon>Metazoa</taxon>
        <taxon>Ecdysozoa</taxon>
        <taxon>Arthropoda</taxon>
        <taxon>Hexapoda</taxon>
        <taxon>Insecta</taxon>
        <taxon>Pterygota</taxon>
        <taxon>Neoptera</taxon>
        <taxon>Endopterygota</taxon>
        <taxon>Coleoptera</taxon>
        <taxon>Polyphaga</taxon>
        <taxon>Cucujiformia</taxon>
        <taxon>Tenebrionidae</taxon>
        <taxon>Zophobas</taxon>
    </lineage>
</organism>
<dbReference type="Proteomes" id="UP001168821">
    <property type="component" value="Unassembled WGS sequence"/>
</dbReference>
<name>A0AA38HP29_9CUCU</name>
<proteinExistence type="predicted"/>
<dbReference type="AlphaFoldDB" id="A0AA38HP29"/>
<dbReference type="EMBL" id="JALNTZ010000009">
    <property type="protein sequence ID" value="KAJ3641388.1"/>
    <property type="molecule type" value="Genomic_DNA"/>
</dbReference>
<evidence type="ECO:0000313" key="1">
    <source>
        <dbReference type="EMBL" id="KAJ3641388.1"/>
    </source>
</evidence>